<dbReference type="GO" id="GO:0006906">
    <property type="term" value="P:vesicle fusion"/>
    <property type="evidence" value="ECO:0007669"/>
    <property type="project" value="TreeGrafter"/>
</dbReference>
<dbReference type="GO" id="GO:0048219">
    <property type="term" value="P:inter-Golgi cisterna vesicle-mediated transport"/>
    <property type="evidence" value="ECO:0007669"/>
    <property type="project" value="TreeGrafter"/>
</dbReference>
<comment type="subcellular location">
    <subcellularLocation>
        <location evidence="1">Golgi apparatus membrane</location>
        <topology evidence="1">Single-pass type IV membrane protein</topology>
    </subcellularLocation>
</comment>
<keyword evidence="5" id="KW-0653">Protein transport</keyword>
<evidence type="ECO:0000256" key="7">
    <source>
        <dbReference type="ARBA" id="ARBA00023034"/>
    </source>
</evidence>
<evidence type="ECO:0000313" key="10">
    <source>
        <dbReference type="EMBL" id="CAE0778259.1"/>
    </source>
</evidence>
<dbReference type="Pfam" id="PF12352">
    <property type="entry name" value="V-SNARE_C"/>
    <property type="match status" value="1"/>
</dbReference>
<protein>
    <recommendedName>
        <fullName evidence="11">Golgi SNAP receptor complex member 1</fullName>
    </recommendedName>
</protein>
<gene>
    <name evidence="10" type="ORF">PCAR00345_LOCUS30898</name>
</gene>
<dbReference type="PANTHER" id="PTHR21094">
    <property type="entry name" value="GOS-28 SNARE- RELATED"/>
    <property type="match status" value="1"/>
</dbReference>
<dbReference type="PANTHER" id="PTHR21094:SF2">
    <property type="entry name" value="GOLGI SNAP RECEPTOR COMPLEX MEMBER 1"/>
    <property type="match status" value="1"/>
</dbReference>
<feature type="transmembrane region" description="Helical" evidence="9">
    <location>
        <begin position="228"/>
        <end position="247"/>
    </location>
</feature>
<reference evidence="10" key="1">
    <citation type="submission" date="2021-01" db="EMBL/GenBank/DDBJ databases">
        <authorList>
            <person name="Corre E."/>
            <person name="Pelletier E."/>
            <person name="Niang G."/>
            <person name="Scheremetjew M."/>
            <person name="Finn R."/>
            <person name="Kale V."/>
            <person name="Holt S."/>
            <person name="Cochrane G."/>
            <person name="Meng A."/>
            <person name="Brown T."/>
            <person name="Cohen L."/>
        </authorList>
    </citation>
    <scope>NUCLEOTIDE SEQUENCE</scope>
    <source>
        <strain evidence="10">CCMP645</strain>
    </source>
</reference>
<sequence length="251" mass="27327">MAATPSTPLVGGAEVRAEARRVENILDAKLVLYARFARGDEKHDRRASSGQGGACGGSDLVGMCGSLDKQPADLEHEIEQLLMQLGEVNDRMSRLYTSSTSVGSGSTSRHVLQRHREILHDLAQEFNKIKTNLKSAEERQELLSTVRANICEHRHSTDMLLRERNALHTCDRLTNDVISNAEATKAALANQRSVFSSVGSRLQLLSALAPRATTLLGAIETRKLRDKMLLGALIGGCVSLILLYRLATDGA</sequence>
<evidence type="ECO:0000256" key="8">
    <source>
        <dbReference type="ARBA" id="ARBA00023136"/>
    </source>
</evidence>
<evidence type="ECO:0000256" key="2">
    <source>
        <dbReference type="ARBA" id="ARBA00008473"/>
    </source>
</evidence>
<dbReference type="GO" id="GO:0031201">
    <property type="term" value="C:SNARE complex"/>
    <property type="evidence" value="ECO:0007669"/>
    <property type="project" value="TreeGrafter"/>
</dbReference>
<dbReference type="InterPro" id="IPR023601">
    <property type="entry name" value="Golgi_SNAP_su1"/>
</dbReference>
<evidence type="ECO:0008006" key="11">
    <source>
        <dbReference type="Google" id="ProtNLM"/>
    </source>
</evidence>
<evidence type="ECO:0000256" key="4">
    <source>
        <dbReference type="ARBA" id="ARBA00022692"/>
    </source>
</evidence>
<name>A0A7S4BVD4_CHRCT</name>
<evidence type="ECO:0000256" key="1">
    <source>
        <dbReference type="ARBA" id="ARBA00004409"/>
    </source>
</evidence>
<evidence type="ECO:0000256" key="6">
    <source>
        <dbReference type="ARBA" id="ARBA00022989"/>
    </source>
</evidence>
<dbReference type="GO" id="GO:0015031">
    <property type="term" value="P:protein transport"/>
    <property type="evidence" value="ECO:0007669"/>
    <property type="project" value="UniProtKB-KW"/>
</dbReference>
<evidence type="ECO:0000256" key="5">
    <source>
        <dbReference type="ARBA" id="ARBA00022927"/>
    </source>
</evidence>
<evidence type="ECO:0000256" key="9">
    <source>
        <dbReference type="SAM" id="Phobius"/>
    </source>
</evidence>
<dbReference type="EMBL" id="HBIZ01048293">
    <property type="protein sequence ID" value="CAE0778259.1"/>
    <property type="molecule type" value="Transcribed_RNA"/>
</dbReference>
<comment type="similarity">
    <text evidence="2">Belongs to the GOSR1 family.</text>
</comment>
<keyword evidence="8 9" id="KW-0472">Membrane</keyword>
<organism evidence="10">
    <name type="scientific">Chrysotila carterae</name>
    <name type="common">Marine alga</name>
    <name type="synonym">Syracosphaera carterae</name>
    <dbReference type="NCBI Taxonomy" id="13221"/>
    <lineage>
        <taxon>Eukaryota</taxon>
        <taxon>Haptista</taxon>
        <taxon>Haptophyta</taxon>
        <taxon>Prymnesiophyceae</taxon>
        <taxon>Isochrysidales</taxon>
        <taxon>Isochrysidaceae</taxon>
        <taxon>Chrysotila</taxon>
    </lineage>
</organism>
<dbReference type="GO" id="GO:0005797">
    <property type="term" value="C:Golgi medial cisterna"/>
    <property type="evidence" value="ECO:0007669"/>
    <property type="project" value="TreeGrafter"/>
</dbReference>
<dbReference type="GO" id="GO:0005801">
    <property type="term" value="C:cis-Golgi network"/>
    <property type="evidence" value="ECO:0007669"/>
    <property type="project" value="InterPro"/>
</dbReference>
<dbReference type="PIRSF" id="PIRSF027109">
    <property type="entry name" value="Golgi_SNARE"/>
    <property type="match status" value="1"/>
</dbReference>
<keyword evidence="6 9" id="KW-1133">Transmembrane helix</keyword>
<dbReference type="GO" id="GO:0006888">
    <property type="term" value="P:endoplasmic reticulum to Golgi vesicle-mediated transport"/>
    <property type="evidence" value="ECO:0007669"/>
    <property type="project" value="InterPro"/>
</dbReference>
<dbReference type="AlphaFoldDB" id="A0A7S4BVD4"/>
<keyword evidence="7" id="KW-0333">Golgi apparatus</keyword>
<dbReference type="GO" id="GO:0000139">
    <property type="term" value="C:Golgi membrane"/>
    <property type="evidence" value="ECO:0007669"/>
    <property type="project" value="UniProtKB-SubCell"/>
</dbReference>
<accession>A0A7S4BVD4</accession>
<dbReference type="GO" id="GO:0005484">
    <property type="term" value="F:SNAP receptor activity"/>
    <property type="evidence" value="ECO:0007669"/>
    <property type="project" value="TreeGrafter"/>
</dbReference>
<keyword evidence="3" id="KW-0813">Transport</keyword>
<evidence type="ECO:0000256" key="3">
    <source>
        <dbReference type="ARBA" id="ARBA00022448"/>
    </source>
</evidence>
<keyword evidence="4 9" id="KW-0812">Transmembrane</keyword>
<proteinExistence type="inferred from homology"/>